<keyword evidence="2" id="KW-1185">Reference proteome</keyword>
<comment type="caution">
    <text evidence="1">The sequence shown here is derived from an EMBL/GenBank/DDBJ whole genome shotgun (WGS) entry which is preliminary data.</text>
</comment>
<accession>A0ACB7XRL3</accession>
<reference evidence="1 2" key="1">
    <citation type="journal article" date="2021" name="Hortic Res">
        <title>High-quality reference genome and annotation aids understanding of berry development for evergreen blueberry (Vaccinium darrowii).</title>
        <authorList>
            <person name="Yu J."/>
            <person name="Hulse-Kemp A.M."/>
            <person name="Babiker E."/>
            <person name="Staton M."/>
        </authorList>
    </citation>
    <scope>NUCLEOTIDE SEQUENCE [LARGE SCALE GENOMIC DNA]</scope>
    <source>
        <strain evidence="2">cv. NJ 8807/NJ 8810</strain>
        <tissue evidence="1">Young leaf</tissue>
    </source>
</reference>
<organism evidence="1 2">
    <name type="scientific">Vaccinium darrowii</name>
    <dbReference type="NCBI Taxonomy" id="229202"/>
    <lineage>
        <taxon>Eukaryota</taxon>
        <taxon>Viridiplantae</taxon>
        <taxon>Streptophyta</taxon>
        <taxon>Embryophyta</taxon>
        <taxon>Tracheophyta</taxon>
        <taxon>Spermatophyta</taxon>
        <taxon>Magnoliopsida</taxon>
        <taxon>eudicotyledons</taxon>
        <taxon>Gunneridae</taxon>
        <taxon>Pentapetalae</taxon>
        <taxon>asterids</taxon>
        <taxon>Ericales</taxon>
        <taxon>Ericaceae</taxon>
        <taxon>Vaccinioideae</taxon>
        <taxon>Vaccinieae</taxon>
        <taxon>Vaccinium</taxon>
    </lineage>
</organism>
<evidence type="ECO:0000313" key="2">
    <source>
        <dbReference type="Proteomes" id="UP000828048"/>
    </source>
</evidence>
<sequence>MEQLLPDGPPDLPSDVIYQILLRLPIKPLCRFQSVSKHWFALITDCISSNNIESSTTQKLIIASCSSRSVYSLDYQAPDQTVAKLEKPYKSGVRIVGSCNGVVLLHVDAELCLWNPSTRTYLKFSQPKNPYGYAIHGLGYDSVSDDFKVVRIVRPSNDAPCAVHVFTSKLRSWKRIEDFGHCIFRDRWGSNVLNGAPHWVLSRSTDKNAFSANSTTMIVCFDATAEKFKDVPKPNYEGLLAAVALEGTANQMEMEEKVNMPRALTNLGIARFCGTYFDATKNDDPCPCWEGNQSSSSFVLLLSAYQPDCAF</sequence>
<dbReference type="Proteomes" id="UP000828048">
    <property type="component" value="Chromosome 1"/>
</dbReference>
<gene>
    <name evidence="1" type="ORF">Vadar_013057</name>
</gene>
<evidence type="ECO:0000313" key="1">
    <source>
        <dbReference type="EMBL" id="KAH7843138.1"/>
    </source>
</evidence>
<name>A0ACB7XRL3_9ERIC</name>
<dbReference type="EMBL" id="CM037151">
    <property type="protein sequence ID" value="KAH7843138.1"/>
    <property type="molecule type" value="Genomic_DNA"/>
</dbReference>
<protein>
    <submittedName>
        <fullName evidence="1">Uncharacterized protein</fullName>
    </submittedName>
</protein>
<proteinExistence type="predicted"/>